<evidence type="ECO:0000259" key="5">
    <source>
        <dbReference type="SMART" id="SM00478"/>
    </source>
</evidence>
<gene>
    <name evidence="7" type="ORF">PQR62_06200</name>
</gene>
<dbReference type="InterPro" id="IPR037046">
    <property type="entry name" value="AlkA_N_sf"/>
</dbReference>
<dbReference type="Gene3D" id="1.10.340.30">
    <property type="entry name" value="Hypothetical protein, domain 2"/>
    <property type="match status" value="1"/>
</dbReference>
<evidence type="ECO:0000256" key="1">
    <source>
        <dbReference type="ARBA" id="ARBA00000086"/>
    </source>
</evidence>
<keyword evidence="4" id="KW-0234">DNA repair</keyword>
<protein>
    <recommendedName>
        <fullName evidence="2">DNA-3-methyladenine glycosylase II</fullName>
        <ecNumber evidence="2">3.2.2.21</ecNumber>
    </recommendedName>
</protein>
<dbReference type="PANTHER" id="PTHR43003">
    <property type="entry name" value="DNA-3-METHYLADENINE GLYCOSYLASE"/>
    <property type="match status" value="1"/>
</dbReference>
<evidence type="ECO:0000313" key="7">
    <source>
        <dbReference type="EMBL" id="MFL9923843.1"/>
    </source>
</evidence>
<dbReference type="InterPro" id="IPR003265">
    <property type="entry name" value="HhH-GPD_domain"/>
</dbReference>
<dbReference type="InterPro" id="IPR011257">
    <property type="entry name" value="DNA_glycosylase"/>
</dbReference>
<evidence type="ECO:0000259" key="6">
    <source>
        <dbReference type="SMART" id="SM01009"/>
    </source>
</evidence>
<dbReference type="SUPFAM" id="SSF55945">
    <property type="entry name" value="TATA-box binding protein-like"/>
    <property type="match status" value="1"/>
</dbReference>
<dbReference type="InterPro" id="IPR051912">
    <property type="entry name" value="Alkylbase_DNA_Glycosylase/TA"/>
</dbReference>
<dbReference type="Gene3D" id="3.30.310.20">
    <property type="entry name" value="DNA-3-methyladenine glycosylase AlkA, N-terminal domain"/>
    <property type="match status" value="1"/>
</dbReference>
<dbReference type="Proteomes" id="UP001629246">
    <property type="component" value="Unassembled WGS sequence"/>
</dbReference>
<dbReference type="EC" id="3.2.2.21" evidence="2"/>
<keyword evidence="8" id="KW-1185">Reference proteome</keyword>
<evidence type="ECO:0000313" key="8">
    <source>
        <dbReference type="Proteomes" id="UP001629246"/>
    </source>
</evidence>
<dbReference type="SMART" id="SM01009">
    <property type="entry name" value="AlkA_N"/>
    <property type="match status" value="1"/>
</dbReference>
<dbReference type="CDD" id="cd00056">
    <property type="entry name" value="ENDO3c"/>
    <property type="match status" value="1"/>
</dbReference>
<dbReference type="Gene3D" id="1.10.1670.10">
    <property type="entry name" value="Helix-hairpin-Helix base-excision DNA repair enzymes (C-terminal)"/>
    <property type="match status" value="1"/>
</dbReference>
<dbReference type="InterPro" id="IPR023170">
    <property type="entry name" value="HhH_base_excis_C"/>
</dbReference>
<evidence type="ECO:0000256" key="3">
    <source>
        <dbReference type="ARBA" id="ARBA00022763"/>
    </source>
</evidence>
<dbReference type="SMART" id="SM00478">
    <property type="entry name" value="ENDO3c"/>
    <property type="match status" value="1"/>
</dbReference>
<feature type="domain" description="DNA-3-methyladenine glycosylase AlkA N-terminal" evidence="6">
    <location>
        <begin position="11"/>
        <end position="128"/>
    </location>
</feature>
<evidence type="ECO:0000256" key="2">
    <source>
        <dbReference type="ARBA" id="ARBA00012000"/>
    </source>
</evidence>
<proteinExistence type="predicted"/>
<comment type="catalytic activity">
    <reaction evidence="1">
        <text>Hydrolysis of alkylated DNA, releasing 3-methyladenine, 3-methylguanine, 7-methylguanine and 7-methyladenine.</text>
        <dbReference type="EC" id="3.2.2.21"/>
    </reaction>
</comment>
<dbReference type="EMBL" id="JAQQFM010000003">
    <property type="protein sequence ID" value="MFL9923843.1"/>
    <property type="molecule type" value="Genomic_DNA"/>
</dbReference>
<name>A0ABW9A585_9BURK</name>
<organism evidence="7 8">
    <name type="scientific">Herbaspirillum lusitanum</name>
    <dbReference type="NCBI Taxonomy" id="213312"/>
    <lineage>
        <taxon>Bacteria</taxon>
        <taxon>Pseudomonadati</taxon>
        <taxon>Pseudomonadota</taxon>
        <taxon>Betaproteobacteria</taxon>
        <taxon>Burkholderiales</taxon>
        <taxon>Oxalobacteraceae</taxon>
        <taxon>Herbaspirillum</taxon>
    </lineage>
</organism>
<dbReference type="Pfam" id="PF00730">
    <property type="entry name" value="HhH-GPD"/>
    <property type="match status" value="1"/>
</dbReference>
<feature type="domain" description="HhH-GPD" evidence="5">
    <location>
        <begin position="138"/>
        <end position="305"/>
    </location>
</feature>
<comment type="caution">
    <text evidence="7">The sequence shown here is derived from an EMBL/GenBank/DDBJ whole genome shotgun (WGS) entry which is preliminary data.</text>
</comment>
<dbReference type="SUPFAM" id="SSF48150">
    <property type="entry name" value="DNA-glycosylase"/>
    <property type="match status" value="1"/>
</dbReference>
<reference evidence="7 8" key="1">
    <citation type="journal article" date="2024" name="Chem. Sci.">
        <title>Discovery of megapolipeptins by genome mining of a Burkholderiales bacteria collection.</title>
        <authorList>
            <person name="Paulo B.S."/>
            <person name="Recchia M.J.J."/>
            <person name="Lee S."/>
            <person name="Fergusson C.H."/>
            <person name="Romanowski S.B."/>
            <person name="Hernandez A."/>
            <person name="Krull N."/>
            <person name="Liu D.Y."/>
            <person name="Cavanagh H."/>
            <person name="Bos A."/>
            <person name="Gray C.A."/>
            <person name="Murphy B.T."/>
            <person name="Linington R.G."/>
            <person name="Eustaquio A.S."/>
        </authorList>
    </citation>
    <scope>NUCLEOTIDE SEQUENCE [LARGE SCALE GENOMIC DNA]</scope>
    <source>
        <strain evidence="7 8">RL21-008-BIB-A</strain>
    </source>
</reference>
<evidence type="ECO:0000256" key="4">
    <source>
        <dbReference type="ARBA" id="ARBA00023204"/>
    </source>
</evidence>
<dbReference type="InterPro" id="IPR010316">
    <property type="entry name" value="AlkA_N"/>
</dbReference>
<accession>A0ABW9A585</accession>
<sequence length="315" mass="33785">MPSTSPALIAVRELPFLPPFDWARMLRFFAGRSTAGVEAVEDGNYLRAIEWKGDSGTLAVCRHADKDSLMATLEGPVSRHADELVAPLSRMFDLHADQRLIRRQLGADAWFKPLLKAAPGLRVPGAWSAFELVVRTIVGQQVSVKAATTIVGRLVQRAGEPIAGHPHAATAWRFPTPAALAAVNLDAIGMPGKRVAAIQGFAHAVAVGDVPVDGGLDSVAGLLPAQVIDLRKALLALPGIGPWTVEYVAMRAWRDSDAWPATDLVLMQSITARDPALVSAAAQRARAELWSPWRAYAAMHLWNEIADRQGAARGG</sequence>
<dbReference type="Pfam" id="PF06029">
    <property type="entry name" value="AlkA_N"/>
    <property type="match status" value="1"/>
</dbReference>
<keyword evidence="3" id="KW-0227">DNA damage</keyword>
<dbReference type="RefSeq" id="WP_408155885.1">
    <property type="nucleotide sequence ID" value="NZ_JAQQFM010000003.1"/>
</dbReference>
<dbReference type="PANTHER" id="PTHR43003:SF13">
    <property type="entry name" value="DNA-3-METHYLADENINE GLYCOSYLASE 2"/>
    <property type="match status" value="1"/>
</dbReference>